<dbReference type="Pfam" id="PF02801">
    <property type="entry name" value="Ketoacyl-synt_C"/>
    <property type="match status" value="1"/>
</dbReference>
<dbReference type="Proteomes" id="UP000579945">
    <property type="component" value="Unassembled WGS sequence"/>
</dbReference>
<evidence type="ECO:0000313" key="6">
    <source>
        <dbReference type="EMBL" id="MBB3728874.1"/>
    </source>
</evidence>
<evidence type="ECO:0000256" key="2">
    <source>
        <dbReference type="ARBA" id="ARBA00022679"/>
    </source>
</evidence>
<organism evidence="6 7">
    <name type="scientific">Nonomuraea dietziae</name>
    <dbReference type="NCBI Taxonomy" id="65515"/>
    <lineage>
        <taxon>Bacteria</taxon>
        <taxon>Bacillati</taxon>
        <taxon>Actinomycetota</taxon>
        <taxon>Actinomycetes</taxon>
        <taxon>Streptosporangiales</taxon>
        <taxon>Streptosporangiaceae</taxon>
        <taxon>Nonomuraea</taxon>
    </lineage>
</organism>
<dbReference type="SUPFAM" id="SSF53901">
    <property type="entry name" value="Thiolase-like"/>
    <property type="match status" value="2"/>
</dbReference>
<evidence type="ECO:0000256" key="4">
    <source>
        <dbReference type="RuleBase" id="RU003694"/>
    </source>
</evidence>
<dbReference type="RefSeq" id="WP_183651367.1">
    <property type="nucleotide sequence ID" value="NZ_BAAAXX010000081.1"/>
</dbReference>
<dbReference type="InterPro" id="IPR020841">
    <property type="entry name" value="PKS_Beta-ketoAc_synthase_dom"/>
</dbReference>
<dbReference type="PANTHER" id="PTHR11712">
    <property type="entry name" value="POLYKETIDE SYNTHASE-RELATED"/>
    <property type="match status" value="1"/>
</dbReference>
<sequence>MSRRRAVITGLGVVAPTGIGVSEHWERSLAGATMISRVEGSPIKLAGQVEGFREEEFVDSKLRVQTDRWTWFAMAATQLALADAAFDPARESPSDLSVVTAGGSGGNAFGQREIQALWSRGPRSVSAYQSIGWFYAASSGQLSIRHQLKGACGVLVADAAGGIDALREAARLVRRGTEGVLTGGTEAPLSPYALACQAGEETVSRESDPARAYRPFAPDANGYVPAEGGAILLVEERESALGRGAPSVYAEIAGTASTHDAHHITDAAPDPRQYARAMREAIARAGLRPDDIGVVFADGAGTPERDALEVVALTEVFGSRAVPVTVPKTMTGRLCSGGAALDLAWAALALADQVIPPTVNAGAEVGGLDLVREARTVSGLSAALVVARGSGGFNSAAVLTAV</sequence>
<evidence type="ECO:0000259" key="5">
    <source>
        <dbReference type="PROSITE" id="PS52004"/>
    </source>
</evidence>
<dbReference type="PROSITE" id="PS52004">
    <property type="entry name" value="KS3_2"/>
    <property type="match status" value="1"/>
</dbReference>
<name>A0A7W5YSD1_9ACTN</name>
<keyword evidence="3" id="KW-0012">Acyltransferase</keyword>
<dbReference type="InterPro" id="IPR014031">
    <property type="entry name" value="Ketoacyl_synth_C"/>
</dbReference>
<gene>
    <name evidence="6" type="ORF">FHR33_004734</name>
</gene>
<dbReference type="Gene3D" id="3.40.47.10">
    <property type="match status" value="2"/>
</dbReference>
<dbReference type="Pfam" id="PF00109">
    <property type="entry name" value="ketoacyl-synt"/>
    <property type="match status" value="1"/>
</dbReference>
<keyword evidence="7" id="KW-1185">Reference proteome</keyword>
<dbReference type="EMBL" id="JACIBV010000001">
    <property type="protein sequence ID" value="MBB3728874.1"/>
    <property type="molecule type" value="Genomic_DNA"/>
</dbReference>
<accession>A0A7W5YSD1</accession>
<dbReference type="GO" id="GO:0006633">
    <property type="term" value="P:fatty acid biosynthetic process"/>
    <property type="evidence" value="ECO:0007669"/>
    <property type="project" value="TreeGrafter"/>
</dbReference>
<dbReference type="GeneID" id="95391086"/>
<dbReference type="GO" id="GO:0004315">
    <property type="term" value="F:3-oxoacyl-[acyl-carrier-protein] synthase activity"/>
    <property type="evidence" value="ECO:0007669"/>
    <property type="project" value="TreeGrafter"/>
</dbReference>
<dbReference type="PANTHER" id="PTHR11712:SF322">
    <property type="entry name" value="POLYKETIDE BETA-KETOACYL SYNTHASE 2-RELATED"/>
    <property type="match status" value="1"/>
</dbReference>
<dbReference type="InterPro" id="IPR016039">
    <property type="entry name" value="Thiolase-like"/>
</dbReference>
<evidence type="ECO:0000256" key="3">
    <source>
        <dbReference type="ARBA" id="ARBA00023315"/>
    </source>
</evidence>
<feature type="domain" description="Ketosynthase family 3 (KS3)" evidence="5">
    <location>
        <begin position="3"/>
        <end position="401"/>
    </location>
</feature>
<comment type="caution">
    <text evidence="6">The sequence shown here is derived from an EMBL/GenBank/DDBJ whole genome shotgun (WGS) entry which is preliminary data.</text>
</comment>
<comment type="similarity">
    <text evidence="1 4">Belongs to the thiolase-like superfamily. Beta-ketoacyl-ACP synthases family.</text>
</comment>
<dbReference type="InterPro" id="IPR014030">
    <property type="entry name" value="Ketoacyl_synth_N"/>
</dbReference>
<dbReference type="InterPro" id="IPR000794">
    <property type="entry name" value="Beta-ketoacyl_synthase"/>
</dbReference>
<protein>
    <submittedName>
        <fullName evidence="6">3-oxoacyl-(Acyl-carrier-protein) synthase</fullName>
    </submittedName>
</protein>
<proteinExistence type="inferred from homology"/>
<keyword evidence="2 4" id="KW-0808">Transferase</keyword>
<dbReference type="AlphaFoldDB" id="A0A7W5YSD1"/>
<evidence type="ECO:0000256" key="1">
    <source>
        <dbReference type="ARBA" id="ARBA00008467"/>
    </source>
</evidence>
<reference evidence="6 7" key="1">
    <citation type="submission" date="2020-08" db="EMBL/GenBank/DDBJ databases">
        <title>Sequencing the genomes of 1000 actinobacteria strains.</title>
        <authorList>
            <person name="Klenk H.-P."/>
        </authorList>
    </citation>
    <scope>NUCLEOTIDE SEQUENCE [LARGE SCALE GENOMIC DNA]</scope>
    <source>
        <strain evidence="6 7">DSM 44320</strain>
    </source>
</reference>
<evidence type="ECO:0000313" key="7">
    <source>
        <dbReference type="Proteomes" id="UP000579945"/>
    </source>
</evidence>